<dbReference type="EMBL" id="KQ982773">
    <property type="protein sequence ID" value="KYQ50791.1"/>
    <property type="molecule type" value="Genomic_DNA"/>
</dbReference>
<evidence type="ECO:0000313" key="3">
    <source>
        <dbReference type="Proteomes" id="UP000075809"/>
    </source>
</evidence>
<evidence type="ECO:0000256" key="1">
    <source>
        <dbReference type="SAM" id="MobiDB-lite"/>
    </source>
</evidence>
<reference evidence="2 3" key="1">
    <citation type="submission" date="2015-09" db="EMBL/GenBank/DDBJ databases">
        <title>Trachymyrmex zeteki WGS genome.</title>
        <authorList>
            <person name="Nygaard S."/>
            <person name="Hu H."/>
            <person name="Boomsma J."/>
            <person name="Zhang G."/>
        </authorList>
    </citation>
    <scope>NUCLEOTIDE SEQUENCE [LARGE SCALE GENOMIC DNA]</scope>
    <source>
        <strain evidence="2">Tzet28-1</strain>
        <tissue evidence="2">Whole body</tissue>
    </source>
</reference>
<accession>A0A151WSM1</accession>
<gene>
    <name evidence="2" type="ORF">ALC60_10115</name>
</gene>
<name>A0A151WSM1_9HYME</name>
<dbReference type="AlphaFoldDB" id="A0A151WSM1"/>
<organism evidence="2 3">
    <name type="scientific">Mycetomoellerius zeteki</name>
    <dbReference type="NCBI Taxonomy" id="64791"/>
    <lineage>
        <taxon>Eukaryota</taxon>
        <taxon>Metazoa</taxon>
        <taxon>Ecdysozoa</taxon>
        <taxon>Arthropoda</taxon>
        <taxon>Hexapoda</taxon>
        <taxon>Insecta</taxon>
        <taxon>Pterygota</taxon>
        <taxon>Neoptera</taxon>
        <taxon>Endopterygota</taxon>
        <taxon>Hymenoptera</taxon>
        <taxon>Apocrita</taxon>
        <taxon>Aculeata</taxon>
        <taxon>Formicoidea</taxon>
        <taxon>Formicidae</taxon>
        <taxon>Myrmicinae</taxon>
        <taxon>Mycetomoellerius</taxon>
    </lineage>
</organism>
<keyword evidence="3" id="KW-1185">Reference proteome</keyword>
<proteinExistence type="predicted"/>
<feature type="compositionally biased region" description="Basic and acidic residues" evidence="1">
    <location>
        <begin position="50"/>
        <end position="67"/>
    </location>
</feature>
<dbReference type="Proteomes" id="UP000075809">
    <property type="component" value="Unassembled WGS sequence"/>
</dbReference>
<protein>
    <submittedName>
        <fullName evidence="2">Uncharacterized protein</fullName>
    </submittedName>
</protein>
<feature type="region of interest" description="Disordered" evidence="1">
    <location>
        <begin position="46"/>
        <end position="72"/>
    </location>
</feature>
<sequence length="139" mass="15356">MGARSSWISDQIRTLPPQVTTGMRNGARTQMAGVRIHTPHAVAEASNVGFKKEGRAEEERADRKEGAAEEEVINGNEDCLAKCEWPASEDIDGRMDGWTGGSVWMNGHCVGHRRRVASARNPNVFNVQRGFFLSLLCLF</sequence>
<evidence type="ECO:0000313" key="2">
    <source>
        <dbReference type="EMBL" id="KYQ50791.1"/>
    </source>
</evidence>